<comment type="caution">
    <text evidence="3">The sequence shown here is derived from an EMBL/GenBank/DDBJ whole genome shotgun (WGS) entry which is preliminary data.</text>
</comment>
<dbReference type="Gene3D" id="2.40.128.280">
    <property type="match status" value="1"/>
</dbReference>
<protein>
    <submittedName>
        <fullName evidence="3">Lipocalin family protein</fullName>
    </submittedName>
</protein>
<name>A0A9D1KTZ1_9FLAO</name>
<dbReference type="PROSITE" id="PS51257">
    <property type="entry name" value="PROKAR_LIPOPROTEIN"/>
    <property type="match status" value="1"/>
</dbReference>
<evidence type="ECO:0000313" key="4">
    <source>
        <dbReference type="Proteomes" id="UP000824161"/>
    </source>
</evidence>
<dbReference type="Pfam" id="PF12702">
    <property type="entry name" value="Lipocalin_3"/>
    <property type="match status" value="1"/>
</dbReference>
<evidence type="ECO:0000256" key="1">
    <source>
        <dbReference type="SAM" id="SignalP"/>
    </source>
</evidence>
<feature type="chain" id="PRO_5039049664" evidence="1">
    <location>
        <begin position="19"/>
        <end position="188"/>
    </location>
</feature>
<keyword evidence="1" id="KW-0732">Signal</keyword>
<proteinExistence type="predicted"/>
<accession>A0A9D1KTZ1</accession>
<gene>
    <name evidence="3" type="ORF">IAC44_06695</name>
</gene>
<reference evidence="3" key="2">
    <citation type="journal article" date="2021" name="PeerJ">
        <title>Extensive microbial diversity within the chicken gut microbiome revealed by metagenomics and culture.</title>
        <authorList>
            <person name="Gilroy R."/>
            <person name="Ravi A."/>
            <person name="Getino M."/>
            <person name="Pursley I."/>
            <person name="Horton D.L."/>
            <person name="Alikhan N.F."/>
            <person name="Baker D."/>
            <person name="Gharbi K."/>
            <person name="Hall N."/>
            <person name="Watson M."/>
            <person name="Adriaenssens E.M."/>
            <person name="Foster-Nyarko E."/>
            <person name="Jarju S."/>
            <person name="Secka A."/>
            <person name="Antonio M."/>
            <person name="Oren A."/>
            <person name="Chaudhuri R.R."/>
            <person name="La Ragione R."/>
            <person name="Hildebrand F."/>
            <person name="Pallen M.J."/>
        </authorList>
    </citation>
    <scope>NUCLEOTIDE SEQUENCE</scope>
    <source>
        <strain evidence="3">1383</strain>
    </source>
</reference>
<feature type="domain" description="Lipocalin-like" evidence="2">
    <location>
        <begin position="99"/>
        <end position="187"/>
    </location>
</feature>
<dbReference type="EMBL" id="DVLY01000168">
    <property type="protein sequence ID" value="HIT98507.1"/>
    <property type="molecule type" value="Genomic_DNA"/>
</dbReference>
<evidence type="ECO:0000259" key="2">
    <source>
        <dbReference type="Pfam" id="PF12702"/>
    </source>
</evidence>
<dbReference type="InterPro" id="IPR024311">
    <property type="entry name" value="Lipocalin-like"/>
</dbReference>
<dbReference type="AlphaFoldDB" id="A0A9D1KTZ1"/>
<evidence type="ECO:0000313" key="3">
    <source>
        <dbReference type="EMBL" id="HIT98507.1"/>
    </source>
</evidence>
<sequence>MKKALFLASLAAALFACGGQELRQVSGLIVDATMNTVSVTVEGGDTLSFSTMGAERIGPDGMLLGDTATVSFRGEAKPGEMIPAARLEVRPRPRLERIITGVWVQPVPGMDGVQGMELKGDGSASSVNMSTLLYQSWRLYGNQLILAGKSVGNGQTIDFVDTLSVERFSADTLVLVRRGMLQVYFRQK</sequence>
<organism evidence="3 4">
    <name type="scientific">Candidatus Merdimorpha stercoravium</name>
    <dbReference type="NCBI Taxonomy" id="2840863"/>
    <lineage>
        <taxon>Bacteria</taxon>
        <taxon>Pseudomonadati</taxon>
        <taxon>Bacteroidota</taxon>
        <taxon>Flavobacteriia</taxon>
        <taxon>Flavobacteriales</taxon>
        <taxon>Candidatus Merdimorpha</taxon>
    </lineage>
</organism>
<dbReference type="Proteomes" id="UP000824161">
    <property type="component" value="Unassembled WGS sequence"/>
</dbReference>
<reference evidence="3" key="1">
    <citation type="submission" date="2020-10" db="EMBL/GenBank/DDBJ databases">
        <authorList>
            <person name="Gilroy R."/>
        </authorList>
    </citation>
    <scope>NUCLEOTIDE SEQUENCE</scope>
    <source>
        <strain evidence="3">1383</strain>
    </source>
</reference>
<feature type="signal peptide" evidence="1">
    <location>
        <begin position="1"/>
        <end position="18"/>
    </location>
</feature>